<organism evidence="2 3">
    <name type="scientific">Thalictrum thalictroides</name>
    <name type="common">Rue-anemone</name>
    <name type="synonym">Anemone thalictroides</name>
    <dbReference type="NCBI Taxonomy" id="46969"/>
    <lineage>
        <taxon>Eukaryota</taxon>
        <taxon>Viridiplantae</taxon>
        <taxon>Streptophyta</taxon>
        <taxon>Embryophyta</taxon>
        <taxon>Tracheophyta</taxon>
        <taxon>Spermatophyta</taxon>
        <taxon>Magnoliopsida</taxon>
        <taxon>Ranunculales</taxon>
        <taxon>Ranunculaceae</taxon>
        <taxon>Thalictroideae</taxon>
        <taxon>Thalictrum</taxon>
    </lineage>
</organism>
<dbReference type="EMBL" id="JABWDY010013198">
    <property type="protein sequence ID" value="KAF5198466.1"/>
    <property type="molecule type" value="Genomic_DNA"/>
</dbReference>
<feature type="non-terminal residue" evidence="2">
    <location>
        <position position="78"/>
    </location>
</feature>
<reference evidence="2 3" key="1">
    <citation type="submission" date="2020-06" db="EMBL/GenBank/DDBJ databases">
        <title>Transcriptomic and genomic resources for Thalictrum thalictroides and T. hernandezii: Facilitating candidate gene discovery in an emerging model plant lineage.</title>
        <authorList>
            <person name="Arias T."/>
            <person name="Riano-Pachon D.M."/>
            <person name="Di Stilio V.S."/>
        </authorList>
    </citation>
    <scope>NUCLEOTIDE SEQUENCE [LARGE SCALE GENOMIC DNA]</scope>
    <source>
        <strain evidence="3">cv. WT478/WT964</strain>
        <tissue evidence="2">Leaves</tissue>
    </source>
</reference>
<keyword evidence="1" id="KW-0472">Membrane</keyword>
<keyword evidence="1" id="KW-0812">Transmembrane</keyword>
<keyword evidence="3" id="KW-1185">Reference proteome</keyword>
<protein>
    <submittedName>
        <fullName evidence="2">Uncharacterized protein</fullName>
    </submittedName>
</protein>
<dbReference type="Proteomes" id="UP000554482">
    <property type="component" value="Unassembled WGS sequence"/>
</dbReference>
<proteinExistence type="predicted"/>
<evidence type="ECO:0000313" key="2">
    <source>
        <dbReference type="EMBL" id="KAF5198466.1"/>
    </source>
</evidence>
<gene>
    <name evidence="2" type="ORF">FRX31_011948</name>
</gene>
<accession>A0A7J6WM76</accession>
<sequence>MNLNVNTTHGMNQANDGALGHHHLNHGGNEPDLQGIVVTDDPGNFTELVTDGESDEVVVMFSSIMVMIKVVVVMISTI</sequence>
<evidence type="ECO:0000313" key="3">
    <source>
        <dbReference type="Proteomes" id="UP000554482"/>
    </source>
</evidence>
<feature type="transmembrane region" description="Helical" evidence="1">
    <location>
        <begin position="57"/>
        <end position="75"/>
    </location>
</feature>
<comment type="caution">
    <text evidence="2">The sequence shown here is derived from an EMBL/GenBank/DDBJ whole genome shotgun (WGS) entry which is preliminary data.</text>
</comment>
<keyword evidence="1" id="KW-1133">Transmembrane helix</keyword>
<dbReference type="AlphaFoldDB" id="A0A7J6WM76"/>
<name>A0A7J6WM76_THATH</name>
<evidence type="ECO:0000256" key="1">
    <source>
        <dbReference type="SAM" id="Phobius"/>
    </source>
</evidence>